<name>A0ABT1P5V9_9ACTN</name>
<dbReference type="InterPro" id="IPR007037">
    <property type="entry name" value="SIP_rossman_dom"/>
</dbReference>
<dbReference type="InterPro" id="IPR039261">
    <property type="entry name" value="FNR_nucleotide-bd"/>
</dbReference>
<keyword evidence="3" id="KW-1185">Reference proteome</keyword>
<protein>
    <submittedName>
        <fullName evidence="2">Siderophore-interacting protein</fullName>
    </submittedName>
</protein>
<reference evidence="2 3" key="1">
    <citation type="submission" date="2022-06" db="EMBL/GenBank/DDBJ databases">
        <title>Draft genome sequence of type strain Streptomyces rubrisoli DSM 42083.</title>
        <authorList>
            <person name="Duangmal K."/>
            <person name="Klaysubun C."/>
        </authorList>
    </citation>
    <scope>NUCLEOTIDE SEQUENCE [LARGE SCALE GENOMIC DNA]</scope>
    <source>
        <strain evidence="2 3">DSM 42083</strain>
    </source>
</reference>
<dbReference type="InterPro" id="IPR013113">
    <property type="entry name" value="SIP_FAD-bd"/>
</dbReference>
<proteinExistence type="predicted"/>
<feature type="domain" description="FAD-binding FR-type" evidence="1">
    <location>
        <begin position="12"/>
        <end position="145"/>
    </location>
</feature>
<dbReference type="RefSeq" id="WP_255924699.1">
    <property type="nucleotide sequence ID" value="NZ_JANFNH010000001.1"/>
</dbReference>
<dbReference type="InterPro" id="IPR017927">
    <property type="entry name" value="FAD-bd_FR_type"/>
</dbReference>
<dbReference type="PANTHER" id="PTHR30157">
    <property type="entry name" value="FERRIC REDUCTASE, NADPH-DEPENDENT"/>
    <property type="match status" value="1"/>
</dbReference>
<dbReference type="Gene3D" id="2.40.30.10">
    <property type="entry name" value="Translation factors"/>
    <property type="match status" value="1"/>
</dbReference>
<dbReference type="EMBL" id="JANFNH010000001">
    <property type="protein sequence ID" value="MCQ4040759.1"/>
    <property type="molecule type" value="Genomic_DNA"/>
</dbReference>
<evidence type="ECO:0000313" key="2">
    <source>
        <dbReference type="EMBL" id="MCQ4040759.1"/>
    </source>
</evidence>
<dbReference type="Pfam" id="PF04954">
    <property type="entry name" value="SIP"/>
    <property type="match status" value="1"/>
</dbReference>
<evidence type="ECO:0000259" key="1">
    <source>
        <dbReference type="PROSITE" id="PS51384"/>
    </source>
</evidence>
<dbReference type="Gene3D" id="3.40.50.80">
    <property type="entry name" value="Nucleotide-binding domain of ferredoxin-NADP reductase (FNR) module"/>
    <property type="match status" value="1"/>
</dbReference>
<evidence type="ECO:0000313" key="3">
    <source>
        <dbReference type="Proteomes" id="UP001206206"/>
    </source>
</evidence>
<dbReference type="SUPFAM" id="SSF63380">
    <property type="entry name" value="Riboflavin synthase domain-like"/>
    <property type="match status" value="1"/>
</dbReference>
<dbReference type="PROSITE" id="PS51384">
    <property type="entry name" value="FAD_FR"/>
    <property type="match status" value="1"/>
</dbReference>
<dbReference type="InterPro" id="IPR017938">
    <property type="entry name" value="Riboflavin_synthase-like_b-brl"/>
</dbReference>
<gene>
    <name evidence="2" type="ORF">NON19_01650</name>
</gene>
<dbReference type="Proteomes" id="UP001206206">
    <property type="component" value="Unassembled WGS sequence"/>
</dbReference>
<sequence>MTTATTTTAVPFRFFDLRVARTRRLGPGMVRVTFGGEQLAHFTSGGRDQRFKLFLPHPGQDAPLVPTHEDWFAQWRAMDPAVRGVMRSYTVREQRREQQEFDVDFAVHGGTGPASRWAQRAVPGDRVTALGPVVEDNGGVDFRPPPGTDWVLVTGDETALPAIAGILDWLPPGTRAKVWIEVGHAADRQELPTAADADIVWLVRDAADDPLLAAVRSAELPDGTPYAWIAGEAGAVRALRRHLVGMRGFDRRAVKFTGYWRRGATEEDLLAEAVSGTAAAED</sequence>
<accession>A0ABT1P5V9</accession>
<dbReference type="Pfam" id="PF08021">
    <property type="entry name" value="FAD_binding_9"/>
    <property type="match status" value="1"/>
</dbReference>
<dbReference type="InterPro" id="IPR039374">
    <property type="entry name" value="SIP_fam"/>
</dbReference>
<comment type="caution">
    <text evidence="2">The sequence shown here is derived from an EMBL/GenBank/DDBJ whole genome shotgun (WGS) entry which is preliminary data.</text>
</comment>
<organism evidence="2 3">
    <name type="scientific">Streptantibioticus rubrisoli</name>
    <dbReference type="NCBI Taxonomy" id="1387313"/>
    <lineage>
        <taxon>Bacteria</taxon>
        <taxon>Bacillati</taxon>
        <taxon>Actinomycetota</taxon>
        <taxon>Actinomycetes</taxon>
        <taxon>Kitasatosporales</taxon>
        <taxon>Streptomycetaceae</taxon>
        <taxon>Streptantibioticus</taxon>
    </lineage>
</organism>
<dbReference type="PANTHER" id="PTHR30157:SF0">
    <property type="entry name" value="NADPH-DEPENDENT FERRIC-CHELATE REDUCTASE"/>
    <property type="match status" value="1"/>
</dbReference>
<dbReference type="CDD" id="cd06193">
    <property type="entry name" value="siderophore_interacting"/>
    <property type="match status" value="1"/>
</dbReference>